<evidence type="ECO:0000313" key="2">
    <source>
        <dbReference type="Proteomes" id="UP000695022"/>
    </source>
</evidence>
<dbReference type="SUPFAM" id="SSF56672">
    <property type="entry name" value="DNA/RNA polymerases"/>
    <property type="match status" value="1"/>
</dbReference>
<dbReference type="InterPro" id="IPR008042">
    <property type="entry name" value="Retrotrans_Pao"/>
</dbReference>
<dbReference type="InterPro" id="IPR012337">
    <property type="entry name" value="RNaseH-like_sf"/>
</dbReference>
<dbReference type="InterPro" id="IPR001584">
    <property type="entry name" value="Integrase_cat-core"/>
</dbReference>
<sequence>MAKLVSIEQRLMKNETNARLYDEQMKEMEEKGYSKKLGLEEIQNYKGPVHYISHHAVIRPEKKSTPVRIVFNSSASFKGHSLNDYWEKGPDLLNDLFGVLLRFRQHPIAISGDISKMYHQVEIPETDKHVHRFLWRSYESREPDVYVKEVVTFGDKPAPAMAITALKRTAAEGACQYPEAADILDKDTYMDDICTSVYTIGKARDVTHDMDTVLQKGGFRVKEWFSNGPLNDDKENPDERLVIGNAEEQKVLGVVWDPESDLLKYKVKPVRTKENELMTKRNVLSELAKIFDPIGFTSAFIIRGKILMQELWQIGIGWDDALSTEVTNEWRKFFTQLEKLDGISFNRCLMPKASRPTGIVVFCDASEAAFGAVAYIRWEEDDGNYDVRFVSAKSRVAPLRAISIPRLELQSSVLAARLYATVMEEMSVKPDRAVFLSDSIIALSCIRGQSRQFKSFVANRVSEVQIQTDPSDWRRVKVSRGIAIDDLEGEWRNGPAFLRLPEEEWPKCIFKAEINEINKEKKKEKTILLVREVECAIDCTKFSKWRKLIRVTAYVFRFLTNLKSKCLKEDGPLSAEELSTGEKYWIKEAQKNVHEDMEKGVLKSLSPFVKEHIIYVGGRAGNSLLSYESRHPALLPREHHISYLITRNVHECGHYGVATTAAKVRNRYWIVGVTRLAKKVKFICVTCRAFDHNAETQRMADLPLERLAPFTPPFYFTACDYFGTYVVKVGRNKTTKHYGVIFTCLNTRAVHLEVAVDCSTMEFLQVLRRFFAIRGHPKEIQSDNGTQFVGAQRQLREMLTGWSKDELQDFCAERQVKWKFITPLAPHQNGCAEALVKSCKHALKKAIGEQRLTPFELHTCLQEVANLVNERPIGGLLNDPDDGKYICPNDILLGRASSRVPQGPFRPTKNPKDRLEFVQRIVDAFWKSWIRDVFPLLVPRRKWNVDRRNVRVDDVVLMADPNMIRGQWKLGRITEVYPGKDNRVRNVQVKTANKLFSRPVNKIVVICPVEGYE</sequence>
<proteinExistence type="predicted"/>
<evidence type="ECO:0000259" key="1">
    <source>
        <dbReference type="PROSITE" id="PS50994"/>
    </source>
</evidence>
<organism evidence="2 3">
    <name type="scientific">Priapulus caudatus</name>
    <name type="common">Priapulid worm</name>
    <dbReference type="NCBI Taxonomy" id="37621"/>
    <lineage>
        <taxon>Eukaryota</taxon>
        <taxon>Metazoa</taxon>
        <taxon>Ecdysozoa</taxon>
        <taxon>Scalidophora</taxon>
        <taxon>Priapulida</taxon>
        <taxon>Priapulimorpha</taxon>
        <taxon>Priapulimorphida</taxon>
        <taxon>Priapulidae</taxon>
        <taxon>Priapulus</taxon>
    </lineage>
</organism>
<dbReference type="Gene3D" id="3.30.420.10">
    <property type="entry name" value="Ribonuclease H-like superfamily/Ribonuclease H"/>
    <property type="match status" value="1"/>
</dbReference>
<dbReference type="PANTHER" id="PTHR47331:SF1">
    <property type="entry name" value="GAG-LIKE PROTEIN"/>
    <property type="match status" value="1"/>
</dbReference>
<dbReference type="InterPro" id="IPR043502">
    <property type="entry name" value="DNA/RNA_pol_sf"/>
</dbReference>
<dbReference type="PROSITE" id="PS50994">
    <property type="entry name" value="INTEGRASE"/>
    <property type="match status" value="1"/>
</dbReference>
<keyword evidence="2" id="KW-1185">Reference proteome</keyword>
<gene>
    <name evidence="3" type="primary">LOC106809165</name>
</gene>
<dbReference type="SUPFAM" id="SSF53098">
    <property type="entry name" value="Ribonuclease H-like"/>
    <property type="match status" value="1"/>
</dbReference>
<dbReference type="Pfam" id="PF18701">
    <property type="entry name" value="DUF5641"/>
    <property type="match status" value="1"/>
</dbReference>
<reference evidence="3" key="1">
    <citation type="submission" date="2025-08" db="UniProtKB">
        <authorList>
            <consortium name="RefSeq"/>
        </authorList>
    </citation>
    <scope>IDENTIFICATION</scope>
</reference>
<accession>A0ABM1E615</accession>
<dbReference type="InterPro" id="IPR036397">
    <property type="entry name" value="RNaseH_sf"/>
</dbReference>
<dbReference type="InterPro" id="IPR040676">
    <property type="entry name" value="DUF5641"/>
</dbReference>
<evidence type="ECO:0000313" key="3">
    <source>
        <dbReference type="RefSeq" id="XP_014667636.1"/>
    </source>
</evidence>
<dbReference type="RefSeq" id="XP_014667636.1">
    <property type="nucleotide sequence ID" value="XM_014812150.1"/>
</dbReference>
<dbReference type="CDD" id="cd01644">
    <property type="entry name" value="RT_pepA17"/>
    <property type="match status" value="1"/>
</dbReference>
<dbReference type="PANTHER" id="PTHR47331">
    <property type="entry name" value="PHD-TYPE DOMAIN-CONTAINING PROTEIN"/>
    <property type="match status" value="1"/>
</dbReference>
<dbReference type="Proteomes" id="UP000695022">
    <property type="component" value="Unplaced"/>
</dbReference>
<dbReference type="GeneID" id="106809165"/>
<name>A0ABM1E615_PRICU</name>
<protein>
    <submittedName>
        <fullName evidence="3">Uncharacterized protein LOC106809165</fullName>
    </submittedName>
</protein>
<dbReference type="Pfam" id="PF05380">
    <property type="entry name" value="Peptidase_A17"/>
    <property type="match status" value="1"/>
</dbReference>
<feature type="domain" description="Integrase catalytic" evidence="1">
    <location>
        <begin position="708"/>
        <end position="896"/>
    </location>
</feature>
<dbReference type="Gene3D" id="1.10.340.70">
    <property type="match status" value="1"/>
</dbReference>